<dbReference type="AlphaFoldDB" id="A0A1I0PMA4"/>
<sequence length="115" mass="12505">MSDGARQGDGNGDADAAATFARRAQAEHGEAIERLVVFGDAVRGDDRGVHAEVEVLLVLAAEDEAREQRLERLADSVGLEHDVVFTVHALPADRFESQRDHPLVRTALEEGQSYV</sequence>
<name>A0A1I0PMA4_9EURY</name>
<organism evidence="1 2">
    <name type="scientific">Natrinema salifodinae</name>
    <dbReference type="NCBI Taxonomy" id="1202768"/>
    <lineage>
        <taxon>Archaea</taxon>
        <taxon>Methanobacteriati</taxon>
        <taxon>Methanobacteriota</taxon>
        <taxon>Stenosarchaea group</taxon>
        <taxon>Halobacteria</taxon>
        <taxon>Halobacteriales</taxon>
        <taxon>Natrialbaceae</taxon>
        <taxon>Natrinema</taxon>
    </lineage>
</organism>
<reference evidence="2" key="1">
    <citation type="submission" date="2016-10" db="EMBL/GenBank/DDBJ databases">
        <authorList>
            <person name="Varghese N."/>
        </authorList>
    </citation>
    <scope>NUCLEOTIDE SEQUENCE [LARGE SCALE GENOMIC DNA]</scope>
    <source>
        <strain evidence="2">CGMCC 1.12284</strain>
    </source>
</reference>
<evidence type="ECO:0008006" key="3">
    <source>
        <dbReference type="Google" id="ProtNLM"/>
    </source>
</evidence>
<dbReference type="Proteomes" id="UP000183275">
    <property type="component" value="Unassembled WGS sequence"/>
</dbReference>
<keyword evidence="2" id="KW-1185">Reference proteome</keyword>
<dbReference type="OrthoDB" id="9287at2157"/>
<dbReference type="STRING" id="1202768.SAMN05216285_2724"/>
<proteinExistence type="predicted"/>
<evidence type="ECO:0000313" key="2">
    <source>
        <dbReference type="Proteomes" id="UP000183275"/>
    </source>
</evidence>
<evidence type="ECO:0000313" key="1">
    <source>
        <dbReference type="EMBL" id="SEW15502.1"/>
    </source>
</evidence>
<dbReference type="eggNOG" id="arCOG01201">
    <property type="taxonomic scope" value="Archaea"/>
</dbReference>
<accession>A0A1I0PMA4</accession>
<protein>
    <recommendedName>
        <fullName evidence="3">Nucleotidyltransferase domain-containing protein</fullName>
    </recommendedName>
</protein>
<dbReference type="EMBL" id="FOIS01000003">
    <property type="protein sequence ID" value="SEW15502.1"/>
    <property type="molecule type" value="Genomic_DNA"/>
</dbReference>
<dbReference type="RefSeq" id="WP_049991383.1">
    <property type="nucleotide sequence ID" value="NZ_FOIS01000003.1"/>
</dbReference>
<gene>
    <name evidence="1" type="ORF">SAMN05216285_2724</name>
</gene>